<name>A0A1B9QR70_VIBSP</name>
<reference evidence="5" key="3">
    <citation type="journal article" date="2018" name="Nature">
        <title>A major lineage of non-tailed dsDNA viruses as unrecognized killers of marine bacteria.</title>
        <authorList>
            <person name="Kauffman K.M."/>
            <person name="Hussain F.A."/>
            <person name="Yang J."/>
            <person name="Arevalo P."/>
            <person name="Brown J.M."/>
            <person name="Chang W.K."/>
            <person name="VanInsberghe D."/>
            <person name="Elsherbini J."/>
            <person name="Sharma R.S."/>
            <person name="Cutler M.B."/>
            <person name="Kelly L."/>
            <person name="Polz M.F."/>
        </authorList>
    </citation>
    <scope>NUCLEOTIDE SEQUENCE</scope>
    <source>
        <strain evidence="5">10N.286.54.F3</strain>
    </source>
</reference>
<reference evidence="6" key="1">
    <citation type="submission" date="2016-07" db="EMBL/GenBank/DDBJ databases">
        <title>Nontailed viruses are major unrecognized killers of bacteria in the ocean.</title>
        <authorList>
            <person name="Kauffman K."/>
            <person name="Hussain F."/>
            <person name="Yang J."/>
            <person name="Arevalo P."/>
            <person name="Brown J."/>
            <person name="Cutler M."/>
            <person name="Kelly L."/>
            <person name="Polz M.F."/>
        </authorList>
    </citation>
    <scope>NUCLEOTIDE SEQUENCE [LARGE SCALE GENOMIC DNA]</scope>
    <source>
        <strain evidence="6">10N.286.54.F3</strain>
    </source>
</reference>
<accession>A0A1B9QR70</accession>
<feature type="signal peptide" evidence="2">
    <location>
        <begin position="1"/>
        <end position="18"/>
    </location>
</feature>
<dbReference type="InterPro" id="IPR027385">
    <property type="entry name" value="Beta-barrel_OMP"/>
</dbReference>
<dbReference type="InterPro" id="IPR011250">
    <property type="entry name" value="OMP/PagP_B-barrel"/>
</dbReference>
<protein>
    <submittedName>
        <fullName evidence="4">Outer membrane beta-barrel protein</fullName>
    </submittedName>
</protein>
<dbReference type="Pfam" id="PF13505">
    <property type="entry name" value="OMP_b-brl"/>
    <property type="match status" value="1"/>
</dbReference>
<dbReference type="Gene3D" id="2.40.160.20">
    <property type="match status" value="1"/>
</dbReference>
<organism evidence="4 7">
    <name type="scientific">Vibrio splendidus</name>
    <dbReference type="NCBI Taxonomy" id="29497"/>
    <lineage>
        <taxon>Bacteria</taxon>
        <taxon>Pseudomonadati</taxon>
        <taxon>Pseudomonadota</taxon>
        <taxon>Gammaproteobacteria</taxon>
        <taxon>Vibrionales</taxon>
        <taxon>Vibrionaceae</taxon>
        <taxon>Vibrio</taxon>
    </lineage>
</organism>
<reference evidence="5" key="2">
    <citation type="submission" date="2016-07" db="EMBL/GenBank/DDBJ databases">
        <authorList>
            <person name="Wan K."/>
            <person name="Booth B."/>
            <person name="Spirohn K."/>
            <person name="Hao T."/>
            <person name="Hu Y."/>
            <person name="Calderwood M."/>
            <person name="Hill D."/>
            <person name="Mohr S."/>
            <person name="Vidal M."/>
            <person name="Celniker S."/>
            <person name="Perrimon N."/>
        </authorList>
    </citation>
    <scope>NUCLEOTIDE SEQUENCE</scope>
    <source>
        <strain evidence="5">10N.286.54.F3</strain>
    </source>
</reference>
<keyword evidence="1 2" id="KW-0732">Signal</keyword>
<evidence type="ECO:0000313" key="5">
    <source>
        <dbReference type="EMBL" id="PMF22552.1"/>
    </source>
</evidence>
<accession>A0A1C3IPH8</accession>
<dbReference type="EMBL" id="JAKMYX010000021">
    <property type="protein sequence ID" value="MDH5920967.1"/>
    <property type="molecule type" value="Genomic_DNA"/>
</dbReference>
<comment type="caution">
    <text evidence="4">The sequence shown here is derived from an EMBL/GenBank/DDBJ whole genome shotgun (WGS) entry which is preliminary data.</text>
</comment>
<reference evidence="4" key="4">
    <citation type="submission" date="2022-01" db="EMBL/GenBank/DDBJ databases">
        <title>Vibrio aestuarianus Clade A and Clade B isolates are associated with Pacific oyster (Crassostrea gigas) disease outbreaks across Ireland.</title>
        <authorList>
            <person name="Coyle N."/>
            <person name="O'Toole C."/>
            <person name="Thomas J.C.L."/>
            <person name="Ryder D."/>
            <person name="Cheslett D."/>
            <person name="Feist S."/>
            <person name="Bean T."/>
            <person name="Joseph A."/>
            <person name="Waina A."/>
            <person name="Feil E."/>
            <person name="Verner-Jeffreys D.W."/>
        </authorList>
    </citation>
    <scope>NUCLEOTIDE SEQUENCE</scope>
    <source>
        <strain evidence="4">S/17/14 A</strain>
    </source>
</reference>
<feature type="domain" description="Outer membrane protein beta-barrel" evidence="3">
    <location>
        <begin position="4"/>
        <end position="189"/>
    </location>
</feature>
<feature type="chain" id="PRO_5015061348" evidence="2">
    <location>
        <begin position="19"/>
        <end position="189"/>
    </location>
</feature>
<dbReference type="Proteomes" id="UP001159663">
    <property type="component" value="Unassembled WGS sequence"/>
</dbReference>
<gene>
    <name evidence="5" type="ORF">BCV19_06400</name>
    <name evidence="4" type="ORF">L8R85_08010</name>
</gene>
<sequence>MRKFILASLAIMSTSAFAANEMYVLGGVGINEDDTGAQFTVGSQVLDTNFYLESTMNYIDSDISDVTSDVNGDLTKHKGDYQHFKMSLAPMYKYSFDESFAIYGKVGLAYSNFNSKSTITDKDGSVNNKHSNSEWGATYGIGAEFKSVQPMFGNSKFMARVGFDWYDFSSGGLNLGSDGTLGLQAGFTF</sequence>
<dbReference type="Proteomes" id="UP000235405">
    <property type="component" value="Unassembled WGS sequence"/>
</dbReference>
<dbReference type="EMBL" id="MCSW01000159">
    <property type="protein sequence ID" value="PMF22552.1"/>
    <property type="molecule type" value="Genomic_DNA"/>
</dbReference>
<evidence type="ECO:0000313" key="6">
    <source>
        <dbReference type="Proteomes" id="UP000235405"/>
    </source>
</evidence>
<dbReference type="RefSeq" id="WP_004736526.1">
    <property type="nucleotide sequence ID" value="NZ_AP025508.1"/>
</dbReference>
<dbReference type="AlphaFoldDB" id="A0A1B9QR70"/>
<evidence type="ECO:0000313" key="7">
    <source>
        <dbReference type="Proteomes" id="UP001159663"/>
    </source>
</evidence>
<evidence type="ECO:0000259" key="3">
    <source>
        <dbReference type="Pfam" id="PF13505"/>
    </source>
</evidence>
<evidence type="ECO:0000313" key="4">
    <source>
        <dbReference type="EMBL" id="MDH5920967.1"/>
    </source>
</evidence>
<proteinExistence type="predicted"/>
<evidence type="ECO:0000256" key="2">
    <source>
        <dbReference type="SAM" id="SignalP"/>
    </source>
</evidence>
<evidence type="ECO:0000256" key="1">
    <source>
        <dbReference type="ARBA" id="ARBA00022729"/>
    </source>
</evidence>
<dbReference type="SUPFAM" id="SSF56925">
    <property type="entry name" value="OMPA-like"/>
    <property type="match status" value="1"/>
</dbReference>